<gene>
    <name evidence="8" type="ORF">HHI36_002701</name>
</gene>
<dbReference type="CDD" id="cd09274">
    <property type="entry name" value="RNase_HI_RT_Ty3"/>
    <property type="match status" value="1"/>
</dbReference>
<dbReference type="EMBL" id="JABFTP020000185">
    <property type="protein sequence ID" value="KAL3288252.1"/>
    <property type="molecule type" value="Genomic_DNA"/>
</dbReference>
<dbReference type="Gene3D" id="3.30.70.270">
    <property type="match status" value="1"/>
</dbReference>
<keyword evidence="4" id="KW-0255">Endonuclease</keyword>
<dbReference type="InterPro" id="IPR041373">
    <property type="entry name" value="RT_RNaseH"/>
</dbReference>
<keyword evidence="6" id="KW-0695">RNA-directed DNA polymerase</keyword>
<keyword evidence="2" id="KW-0548">Nucleotidyltransferase</keyword>
<keyword evidence="5" id="KW-0378">Hydrolase</keyword>
<evidence type="ECO:0000313" key="8">
    <source>
        <dbReference type="EMBL" id="KAL3288252.1"/>
    </source>
</evidence>
<dbReference type="SUPFAM" id="SSF56672">
    <property type="entry name" value="DNA/RNA polymerases"/>
    <property type="match status" value="1"/>
</dbReference>
<dbReference type="FunFam" id="3.30.70.270:FF:000026">
    <property type="entry name" value="Transposon Ty3-G Gag-Pol polyprotein"/>
    <property type="match status" value="1"/>
</dbReference>
<organism evidence="8 9">
    <name type="scientific">Cryptolaemus montrouzieri</name>
    <dbReference type="NCBI Taxonomy" id="559131"/>
    <lineage>
        <taxon>Eukaryota</taxon>
        <taxon>Metazoa</taxon>
        <taxon>Ecdysozoa</taxon>
        <taxon>Arthropoda</taxon>
        <taxon>Hexapoda</taxon>
        <taxon>Insecta</taxon>
        <taxon>Pterygota</taxon>
        <taxon>Neoptera</taxon>
        <taxon>Endopterygota</taxon>
        <taxon>Coleoptera</taxon>
        <taxon>Polyphaga</taxon>
        <taxon>Cucujiformia</taxon>
        <taxon>Coccinelloidea</taxon>
        <taxon>Coccinellidae</taxon>
        <taxon>Scymninae</taxon>
        <taxon>Scymnini</taxon>
        <taxon>Cryptolaemus</taxon>
    </lineage>
</organism>
<dbReference type="Pfam" id="PF17917">
    <property type="entry name" value="RT_RNaseH"/>
    <property type="match status" value="1"/>
</dbReference>
<dbReference type="GO" id="GO:0004519">
    <property type="term" value="F:endonuclease activity"/>
    <property type="evidence" value="ECO:0007669"/>
    <property type="project" value="UniProtKB-KW"/>
</dbReference>
<dbReference type="Proteomes" id="UP001516400">
    <property type="component" value="Unassembled WGS sequence"/>
</dbReference>
<evidence type="ECO:0000256" key="6">
    <source>
        <dbReference type="ARBA" id="ARBA00022918"/>
    </source>
</evidence>
<dbReference type="GO" id="GO:0016787">
    <property type="term" value="F:hydrolase activity"/>
    <property type="evidence" value="ECO:0007669"/>
    <property type="project" value="UniProtKB-KW"/>
</dbReference>
<evidence type="ECO:0000256" key="2">
    <source>
        <dbReference type="ARBA" id="ARBA00022695"/>
    </source>
</evidence>
<proteinExistence type="predicted"/>
<evidence type="ECO:0000256" key="4">
    <source>
        <dbReference type="ARBA" id="ARBA00022759"/>
    </source>
</evidence>
<feature type="domain" description="Reverse transcriptase RNase H-like" evidence="7">
    <location>
        <begin position="96"/>
        <end position="198"/>
    </location>
</feature>
<keyword evidence="9" id="KW-1185">Reference proteome</keyword>
<evidence type="ECO:0000259" key="7">
    <source>
        <dbReference type="Pfam" id="PF17917"/>
    </source>
</evidence>
<reference evidence="8 9" key="1">
    <citation type="journal article" date="2021" name="BMC Biol.">
        <title>Horizontally acquired antibacterial genes associated with adaptive radiation of ladybird beetles.</title>
        <authorList>
            <person name="Li H.S."/>
            <person name="Tang X.F."/>
            <person name="Huang Y.H."/>
            <person name="Xu Z.Y."/>
            <person name="Chen M.L."/>
            <person name="Du X.Y."/>
            <person name="Qiu B.Y."/>
            <person name="Chen P.T."/>
            <person name="Zhang W."/>
            <person name="Slipinski A."/>
            <person name="Escalona H.E."/>
            <person name="Waterhouse R.M."/>
            <person name="Zwick A."/>
            <person name="Pang H."/>
        </authorList>
    </citation>
    <scope>NUCLEOTIDE SEQUENCE [LARGE SCALE GENOMIC DNA]</scope>
    <source>
        <strain evidence="8">SYSU2018</strain>
    </source>
</reference>
<comment type="caution">
    <text evidence="8">The sequence shown here is derived from an EMBL/GenBank/DDBJ whole genome shotgun (WGS) entry which is preliminary data.</text>
</comment>
<keyword evidence="1" id="KW-0808">Transferase</keyword>
<sequence>MYLGHLITEDGVKPDPKKISAIADYPQIKNAKDVRAFLGLAGYYRRFIPNFSALSQPLTKLLRKDTTFNWTSLQQNAFETLRNILITEPLLQYPKFEEEFNLSTDASNYAIGAVLSQGKMGQDKPIAYASRTLNRAESNYSTVEKELLAIIWSVKHFRHFLYGRKFKIFTDHRPLTWLFNAKDPSSRLVRWRLLLEEYDYNIEYRPGVRNQVADALSRIEDHQGTSAAVNTLHSIQRDPSYSDFLKASSTSLITYENLTENDEALTNTPGNFVTCIAEDLLIEDKPSSELLSKFHHREKIQNLKPKIRDIHFFQEDKSFVFYMVLKEFHWNQGEYETLLTYWLNLGIFVTK</sequence>
<dbReference type="AlphaFoldDB" id="A0ABD2PC27"/>
<dbReference type="GO" id="GO:0003964">
    <property type="term" value="F:RNA-directed DNA polymerase activity"/>
    <property type="evidence" value="ECO:0007669"/>
    <property type="project" value="UniProtKB-KW"/>
</dbReference>
<dbReference type="InterPro" id="IPR050951">
    <property type="entry name" value="Retrovirus_Pol_polyprotein"/>
</dbReference>
<evidence type="ECO:0000256" key="5">
    <source>
        <dbReference type="ARBA" id="ARBA00022801"/>
    </source>
</evidence>
<name>A0ABD2PC27_9CUCU</name>
<evidence type="ECO:0000256" key="3">
    <source>
        <dbReference type="ARBA" id="ARBA00022722"/>
    </source>
</evidence>
<dbReference type="PANTHER" id="PTHR37984">
    <property type="entry name" value="PROTEIN CBG26694"/>
    <property type="match status" value="1"/>
</dbReference>
<evidence type="ECO:0000256" key="1">
    <source>
        <dbReference type="ARBA" id="ARBA00022679"/>
    </source>
</evidence>
<dbReference type="InterPro" id="IPR043128">
    <property type="entry name" value="Rev_trsase/Diguanyl_cyclase"/>
</dbReference>
<protein>
    <recommendedName>
        <fullName evidence="7">Reverse transcriptase RNase H-like domain-containing protein</fullName>
    </recommendedName>
</protein>
<accession>A0ABD2PC27</accession>
<dbReference type="PANTHER" id="PTHR37984:SF5">
    <property type="entry name" value="PROTEIN NYNRIN-LIKE"/>
    <property type="match status" value="1"/>
</dbReference>
<evidence type="ECO:0000313" key="9">
    <source>
        <dbReference type="Proteomes" id="UP001516400"/>
    </source>
</evidence>
<keyword evidence="3" id="KW-0540">Nuclease</keyword>
<dbReference type="InterPro" id="IPR043502">
    <property type="entry name" value="DNA/RNA_pol_sf"/>
</dbReference>